<protein>
    <submittedName>
        <fullName evidence="1">Uncharacterized protein</fullName>
    </submittedName>
</protein>
<organism evidence="1 2">
    <name type="scientific">Kwoniella shandongensis</name>
    <dbReference type="NCBI Taxonomy" id="1734106"/>
    <lineage>
        <taxon>Eukaryota</taxon>
        <taxon>Fungi</taxon>
        <taxon>Dikarya</taxon>
        <taxon>Basidiomycota</taxon>
        <taxon>Agaricomycotina</taxon>
        <taxon>Tremellomycetes</taxon>
        <taxon>Tremellales</taxon>
        <taxon>Cryptococcaceae</taxon>
        <taxon>Kwoniella</taxon>
    </lineage>
</organism>
<name>A0A5M6BPK3_9TREE</name>
<dbReference type="RefSeq" id="XP_031857762.1">
    <property type="nucleotide sequence ID" value="XM_032007976.1"/>
</dbReference>
<dbReference type="GeneID" id="43592148"/>
<evidence type="ECO:0000313" key="2">
    <source>
        <dbReference type="Proteomes" id="UP000322225"/>
    </source>
</evidence>
<dbReference type="AlphaFoldDB" id="A0A5M6BPK3"/>
<dbReference type="Pfam" id="PF12937">
    <property type="entry name" value="F-box-like"/>
    <property type="match status" value="1"/>
</dbReference>
<dbReference type="OrthoDB" id="2571046at2759"/>
<sequence>MSTSSTSNLASTRLCENADILQSIFSYLSDSPGTLFSCLLVCRSFFHPSASVLYRTISIGSDSSSSSSGSSGRNRDIFIGSTRPGSYSYSSLGDEYCKNTLLSYVRECTISIHGINECPFVQHYIQPLPHLHTLYLAGGRRPKNLDREDICSDDKCQFVQKVCHLSTKKVIIRQLDISKVLSRMEAVEEVVWKLRPCQLPLFLALVDDDEDGEKYQWPYQFENNISPTIRSLRLVWWDERHSFRIEGYQSTPSDQTRWSRYGQFGPIQMKGCTYCDQAGCVRYSPHAAVQLPALMSKLGEETEIGKVEVYNVEKTAGEQWFNGRIGVEEVKERMERAFLEGRTRRRNREKRQLANNNDIEQGQFRFTTIVDDHDAVTFHSAEEYFSSHRDEIDAPELPYWQNKIGPSERWLKLRDEAIEVTGHAEGDKEYFGDWSAEELREHIARMRFFNERDRLESQREAEAQTVVGL</sequence>
<reference evidence="1" key="2">
    <citation type="submission" date="2024-01" db="EMBL/GenBank/DDBJ databases">
        <title>Comparative genomics of Cryptococcus and Kwoniella reveals pathogenesis evolution and contrasting modes of karyotype evolution via chromosome fusion or intercentromeric recombination.</title>
        <authorList>
            <person name="Coelho M.A."/>
            <person name="David-Palma M."/>
            <person name="Shea T."/>
            <person name="Bowers K."/>
            <person name="McGinley-Smith S."/>
            <person name="Mohammad A.W."/>
            <person name="Gnirke A."/>
            <person name="Yurkov A.M."/>
            <person name="Nowrousian M."/>
            <person name="Sun S."/>
            <person name="Cuomo C.A."/>
            <person name="Heitman J."/>
        </authorList>
    </citation>
    <scope>NUCLEOTIDE SEQUENCE</scope>
    <source>
        <strain evidence="1">CBS 12478</strain>
    </source>
</reference>
<accession>A0A5M6BPK3</accession>
<dbReference type="KEGG" id="ksn:43592148"/>
<dbReference type="EMBL" id="CP144051">
    <property type="protein sequence ID" value="WWD15693.1"/>
    <property type="molecule type" value="Genomic_DNA"/>
</dbReference>
<evidence type="ECO:0000313" key="1">
    <source>
        <dbReference type="EMBL" id="WWD15693.1"/>
    </source>
</evidence>
<dbReference type="InterPro" id="IPR001810">
    <property type="entry name" value="F-box_dom"/>
</dbReference>
<keyword evidence="2" id="KW-1185">Reference proteome</keyword>
<gene>
    <name evidence="1" type="ORF">CI109_100115</name>
</gene>
<dbReference type="Proteomes" id="UP000322225">
    <property type="component" value="Chromosome 1"/>
</dbReference>
<reference evidence="1" key="1">
    <citation type="submission" date="2017-08" db="EMBL/GenBank/DDBJ databases">
        <authorList>
            <person name="Cuomo C."/>
            <person name="Billmyre B."/>
            <person name="Heitman J."/>
        </authorList>
    </citation>
    <scope>NUCLEOTIDE SEQUENCE</scope>
    <source>
        <strain evidence="1">CBS 12478</strain>
    </source>
</reference>
<proteinExistence type="predicted"/>